<dbReference type="Proteomes" id="UP001194469">
    <property type="component" value="Unassembled WGS sequence"/>
</dbReference>
<proteinExistence type="predicted"/>
<feature type="non-terminal residue" evidence="2">
    <location>
        <position position="157"/>
    </location>
</feature>
<sequence>MDIAGIGASPNRLLEALEKLGVSQGAELRSPGGPSGMPDAELVRAFLEALEGPGAGSGESPGEGLGGDAATGGQPFAEGGAEQGSQAFQAGQPAVQGAEGPAGLADTDAAVRLDDTAAATRPVDDPSRAAAPDGTRGVPERVDGVHDAAPAEAGGLR</sequence>
<organism evidence="2 3">
    <name type="scientific">Nitratidesulfovibrio oxamicus</name>
    <dbReference type="NCBI Taxonomy" id="32016"/>
    <lineage>
        <taxon>Bacteria</taxon>
        <taxon>Pseudomonadati</taxon>
        <taxon>Thermodesulfobacteriota</taxon>
        <taxon>Desulfovibrionia</taxon>
        <taxon>Desulfovibrionales</taxon>
        <taxon>Desulfovibrionaceae</taxon>
        <taxon>Nitratidesulfovibrio</taxon>
    </lineage>
</organism>
<protein>
    <submittedName>
        <fullName evidence="2">Uncharacterized protein</fullName>
    </submittedName>
</protein>
<evidence type="ECO:0000313" key="3">
    <source>
        <dbReference type="Proteomes" id="UP001194469"/>
    </source>
</evidence>
<keyword evidence="3" id="KW-1185">Reference proteome</keyword>
<evidence type="ECO:0000313" key="2">
    <source>
        <dbReference type="EMBL" id="MBG3877646.1"/>
    </source>
</evidence>
<comment type="caution">
    <text evidence="2">The sequence shown here is derived from an EMBL/GenBank/DDBJ whole genome shotgun (WGS) entry which is preliminary data.</text>
</comment>
<reference evidence="2 3" key="1">
    <citation type="submission" date="2019-08" db="EMBL/GenBank/DDBJ databases">
        <authorList>
            <person name="Luo N."/>
        </authorList>
    </citation>
    <scope>NUCLEOTIDE SEQUENCE [LARGE SCALE GENOMIC DNA]</scope>
    <source>
        <strain evidence="2 3">NCIMB 9442</strain>
    </source>
</reference>
<feature type="region of interest" description="Disordered" evidence="1">
    <location>
        <begin position="50"/>
        <end position="157"/>
    </location>
</feature>
<accession>A0ABS0J5E6</accession>
<feature type="compositionally biased region" description="Gly residues" evidence="1">
    <location>
        <begin position="53"/>
        <end position="70"/>
    </location>
</feature>
<evidence type="ECO:0000256" key="1">
    <source>
        <dbReference type="SAM" id="MobiDB-lite"/>
    </source>
</evidence>
<gene>
    <name evidence="2" type="ORF">FVW20_11635</name>
</gene>
<name>A0ABS0J5E6_9BACT</name>
<dbReference type="EMBL" id="VRYY01000335">
    <property type="protein sequence ID" value="MBG3877646.1"/>
    <property type="molecule type" value="Genomic_DNA"/>
</dbReference>